<protein>
    <recommendedName>
        <fullName evidence="2">Peptidase C14 caspase domain-containing protein</fullName>
    </recommendedName>
</protein>
<dbReference type="GO" id="GO:0004197">
    <property type="term" value="F:cysteine-type endopeptidase activity"/>
    <property type="evidence" value="ECO:0007669"/>
    <property type="project" value="InterPro"/>
</dbReference>
<keyword evidence="4" id="KW-1185">Reference proteome</keyword>
<name>A0A1D7Y503_9ACTN</name>
<dbReference type="Gene3D" id="2.130.10.10">
    <property type="entry name" value="YVTN repeat-like/Quinoprotein amine dehydrogenase"/>
    <property type="match status" value="1"/>
</dbReference>
<feature type="domain" description="Peptidase C14 caspase" evidence="2">
    <location>
        <begin position="8"/>
        <end position="135"/>
    </location>
</feature>
<evidence type="ECO:0000256" key="1">
    <source>
        <dbReference type="SAM" id="MobiDB-lite"/>
    </source>
</evidence>
<dbReference type="RefSeq" id="WP_069777081.1">
    <property type="nucleotide sequence ID" value="NZ_CP017248.1"/>
</dbReference>
<evidence type="ECO:0000259" key="2">
    <source>
        <dbReference type="Pfam" id="PF00656"/>
    </source>
</evidence>
<evidence type="ECO:0000313" key="3">
    <source>
        <dbReference type="EMBL" id="AOR30429.1"/>
    </source>
</evidence>
<dbReference type="Gene3D" id="3.40.50.1460">
    <property type="match status" value="1"/>
</dbReference>
<reference evidence="4" key="1">
    <citation type="submission" date="2016-09" db="EMBL/GenBank/DDBJ databases">
        <title>Streptomyces puniciscabiei strain:TW1S1 Genome sequencing and assembly.</title>
        <authorList>
            <person name="Kim M.-K."/>
            <person name="Kim S.B."/>
        </authorList>
    </citation>
    <scope>NUCLEOTIDE SEQUENCE [LARGE SCALE GENOMIC DNA]</scope>
    <source>
        <strain evidence="4">TW1S1</strain>
    </source>
</reference>
<dbReference type="InterPro" id="IPR011047">
    <property type="entry name" value="Quinoprotein_ADH-like_sf"/>
</dbReference>
<dbReference type="InterPro" id="IPR015943">
    <property type="entry name" value="WD40/YVTN_repeat-like_dom_sf"/>
</dbReference>
<organism evidence="3 4">
    <name type="scientific">Streptomyces fodineus</name>
    <dbReference type="NCBI Taxonomy" id="1904616"/>
    <lineage>
        <taxon>Bacteria</taxon>
        <taxon>Bacillati</taxon>
        <taxon>Actinomycetota</taxon>
        <taxon>Actinomycetes</taxon>
        <taxon>Kitasatosporales</taxon>
        <taxon>Streptomycetaceae</taxon>
        <taxon>Streptomyces</taxon>
    </lineage>
</organism>
<accession>A0A1D7Y503</accession>
<dbReference type="InterPro" id="IPR029030">
    <property type="entry name" value="Caspase-like_dom_sf"/>
</dbReference>
<dbReference type="KEGG" id="spun:BFF78_04620"/>
<dbReference type="InterPro" id="IPR011600">
    <property type="entry name" value="Pept_C14_caspase"/>
</dbReference>
<dbReference type="GO" id="GO:0006508">
    <property type="term" value="P:proteolysis"/>
    <property type="evidence" value="ECO:0007669"/>
    <property type="project" value="InterPro"/>
</dbReference>
<dbReference type="Proteomes" id="UP000094960">
    <property type="component" value="Chromosome"/>
</dbReference>
<sequence>MRYLVAAGTRHYRAAPELPLVHEDVERATELFTSLGYRRILGSVSRDPAAEDVENALADWCRGPGLTSEDIVVVYYAGHGERGPAGQYRLACAGSEPGRPRSWLSLPNLAEILATSPVRNVLFIVDACHAAAATAEIASITNGIVAGRARGDDFGAGTWLLASARHRDLSEDGAFVAELAKACTRGDGPSQRHLAPSVLAERVNQAFIDTGRAQRAACSSVDQSEHPPFFPNAAFDPLAEIVPDGRTRGECEDLSTHFEPRGRGVEHVHDPGSYFTGRERALREARAHLSGQGPGGPLVVTADPGSGKSAVLGRLVLEGCADAALNARHQTLEALVGRVAAAADISAATPVALFTALARRERPFRIVVDSLDEAGPGGDKSEARRIAWELLRPLAAVACVRLLIGSRRELLPHLGDRVPVIDLDERAYTEDTDPAEYVEKILNEAGAPYAPCPMVARRVAHEVARRAGRCFLVARMTASALLRGPVVDTTVPGWAEQLPSDVGGAYEAYLQRLPAGRHAATTALLTALAFGEGNGLPRRIWVPVAARLSGMALVQADVDLLLREDGSYLAQGHQDGARYFRLYHQELTDHLRSRALKYRDLAEIQECFVDTLLESVPDRDWVRAQPYVRAHLATHAAGSGALDTLIEDASFVVACDPAGLLPALRQALRHPSRSMAVERYAYLILDNASEAGTDRAALLAFVARAYGQGELAERAERISASLRRICVEPRTITAHRVIGRHEGQAYSVSEISPNWLIRHVVLHDGSRVVLAAPPRASHVHVWQLDGPSRSTVLPHPAHVRSFAVVHNRWGRVEAITLDDEGTLRTWDVADQALIRKHPGTYRHLSDAGTLFDGTPVVVCDDEERVTVLALPALETVAEVERPAPVPLDRSPAAWLTQRDGQVCLLVCDQPQGRLTLHPLDEVGPGTVVLDQLTGASLADRVETPEGTVVAVSGTSLVTLLAVGSGKTTMFAQVDTRWRGRFAAGSSLDPVFVDKERGALLMQRLDAPLRRVTARRGVAGASLLAPLVYEGKVYAVVGGFTPVTVVDCATGKAVGSRLFGPEGAVCALRVLDWPDGSDPDILAVGNDGTARLWRWGAHEERLAQAASAGGFSGEVDALVPWPGARDAVVAVSAGYTRIAVPDSSGATPFGIVCRPLPEPSFSGVDIDECITGEDGTLDLVASRHTFMDNRAKAVDREQWGFRYVWAELLPPGEARLSDVQGVGGPGPRFSAHLLPPTGRRSRPRLVAFDALHGRVKLLDSPAGNPDWAGLPWSVNPLRDVCASAAFTSLSGEVTLVTVVRQADDWEFPIGTQHSSSRRAKDAPPPPDGETTGRLWVHTGDGWRAGDTLAVADGVQHLSPHHTGGGTRWLAQHAVGSSVSVIDLVTRRRHEVSPPLRAAARRIVPPGLGSLWTARPDRTPLLVCTVPVPYAKDPLARVVVWEADAPESPRELPVRAAGPLSTGHAPNGEVVVAVSDGQGVTLCHPQSGEKVWSAPLPALVSSLAFPPHSPHLDIAVGTQQGVVLLRPRLSRSWRERLGVG</sequence>
<dbReference type="Pfam" id="PF00656">
    <property type="entry name" value="Peptidase_C14"/>
    <property type="match status" value="1"/>
</dbReference>
<evidence type="ECO:0000313" key="4">
    <source>
        <dbReference type="Proteomes" id="UP000094960"/>
    </source>
</evidence>
<dbReference type="EMBL" id="CP017248">
    <property type="protein sequence ID" value="AOR30429.1"/>
    <property type="molecule type" value="Genomic_DNA"/>
</dbReference>
<dbReference type="SUPFAM" id="SSF52540">
    <property type="entry name" value="P-loop containing nucleoside triphosphate hydrolases"/>
    <property type="match status" value="1"/>
</dbReference>
<gene>
    <name evidence="3" type="ORF">BFF78_04620</name>
</gene>
<feature type="region of interest" description="Disordered" evidence="1">
    <location>
        <begin position="1306"/>
        <end position="1332"/>
    </location>
</feature>
<dbReference type="SUPFAM" id="SSF50998">
    <property type="entry name" value="Quinoprotein alcohol dehydrogenase-like"/>
    <property type="match status" value="1"/>
</dbReference>
<dbReference type="SUPFAM" id="SSF52129">
    <property type="entry name" value="Caspase-like"/>
    <property type="match status" value="1"/>
</dbReference>
<dbReference type="SUPFAM" id="SSF69322">
    <property type="entry name" value="Tricorn protease domain 2"/>
    <property type="match status" value="1"/>
</dbReference>
<dbReference type="InterPro" id="IPR027417">
    <property type="entry name" value="P-loop_NTPase"/>
</dbReference>
<proteinExistence type="predicted"/>